<protein>
    <submittedName>
        <fullName evidence="2">Uncharacterized protein</fullName>
    </submittedName>
</protein>
<proteinExistence type="predicted"/>
<feature type="region of interest" description="Disordered" evidence="1">
    <location>
        <begin position="32"/>
        <end position="56"/>
    </location>
</feature>
<keyword evidence="3" id="KW-1185">Reference proteome</keyword>
<evidence type="ECO:0000256" key="1">
    <source>
        <dbReference type="SAM" id="MobiDB-lite"/>
    </source>
</evidence>
<reference evidence="2 3" key="1">
    <citation type="journal article" date="2017" name="Mol. Biol. Evol.">
        <title>The 4-celled Tetrabaena socialis nuclear genome reveals the essential components for genetic control of cell number at the origin of multicellularity in the volvocine lineage.</title>
        <authorList>
            <person name="Featherston J."/>
            <person name="Arakaki Y."/>
            <person name="Hanschen E.R."/>
            <person name="Ferris P.J."/>
            <person name="Michod R.E."/>
            <person name="Olson B.J.S.C."/>
            <person name="Nozaki H."/>
            <person name="Durand P.M."/>
        </authorList>
    </citation>
    <scope>NUCLEOTIDE SEQUENCE [LARGE SCALE GENOMIC DNA]</scope>
    <source>
        <strain evidence="2 3">NIES-571</strain>
    </source>
</reference>
<evidence type="ECO:0000313" key="3">
    <source>
        <dbReference type="Proteomes" id="UP000236333"/>
    </source>
</evidence>
<name>A0A2J8ABE4_9CHLO</name>
<dbReference type="Proteomes" id="UP000236333">
    <property type="component" value="Unassembled WGS sequence"/>
</dbReference>
<evidence type="ECO:0000313" key="2">
    <source>
        <dbReference type="EMBL" id="PNH09826.1"/>
    </source>
</evidence>
<dbReference type="AlphaFoldDB" id="A0A2J8ABE4"/>
<gene>
    <name evidence="2" type="ORF">TSOC_003542</name>
</gene>
<comment type="caution">
    <text evidence="2">The sequence shown here is derived from an EMBL/GenBank/DDBJ whole genome shotgun (WGS) entry which is preliminary data.</text>
</comment>
<sequence>MAPALLSNRTSACRLARPTATSRRQPLRVTCFGSTTGGPATHRDDARRTSPPQSMASAAIGHIPSGTGAGLSSWMSMLDMFFLQKNSAAPAPTPAAWYELSDVNFTEDDDEDSNAAHMYGSHLATRLATESRDA</sequence>
<organism evidence="2 3">
    <name type="scientific">Tetrabaena socialis</name>
    <dbReference type="NCBI Taxonomy" id="47790"/>
    <lineage>
        <taxon>Eukaryota</taxon>
        <taxon>Viridiplantae</taxon>
        <taxon>Chlorophyta</taxon>
        <taxon>core chlorophytes</taxon>
        <taxon>Chlorophyceae</taxon>
        <taxon>CS clade</taxon>
        <taxon>Chlamydomonadales</taxon>
        <taxon>Tetrabaenaceae</taxon>
        <taxon>Tetrabaena</taxon>
    </lineage>
</organism>
<accession>A0A2J8ABE4</accession>
<dbReference type="EMBL" id="PGGS01000077">
    <property type="protein sequence ID" value="PNH09826.1"/>
    <property type="molecule type" value="Genomic_DNA"/>
</dbReference>